<feature type="signal peptide" evidence="1">
    <location>
        <begin position="1"/>
        <end position="23"/>
    </location>
</feature>
<dbReference type="EMBL" id="JAHQIW010006510">
    <property type="protein sequence ID" value="KAJ1369348.1"/>
    <property type="molecule type" value="Genomic_DNA"/>
</dbReference>
<accession>A0AAD5R4P8</accession>
<evidence type="ECO:0008006" key="4">
    <source>
        <dbReference type="Google" id="ProtNLM"/>
    </source>
</evidence>
<sequence>MARIPKTCLFTTSLLTTISTTLGCGVMPPGQAITRNFTVSGFTLPVTMVYSGEISVRARVSGIASSKETAMASVSRLLMQTVFDALEQQGRRALLPDAVISDILGQLRVQINYDPLECQGATIVVNAATMRRRMVL</sequence>
<dbReference type="PROSITE" id="PS51257">
    <property type="entry name" value="PROKAR_LIPOPROTEIN"/>
    <property type="match status" value="1"/>
</dbReference>
<keyword evidence="3" id="KW-1185">Reference proteome</keyword>
<dbReference type="Proteomes" id="UP001196413">
    <property type="component" value="Unassembled WGS sequence"/>
</dbReference>
<proteinExistence type="predicted"/>
<organism evidence="2 3">
    <name type="scientific">Parelaphostrongylus tenuis</name>
    <name type="common">Meningeal worm</name>
    <dbReference type="NCBI Taxonomy" id="148309"/>
    <lineage>
        <taxon>Eukaryota</taxon>
        <taxon>Metazoa</taxon>
        <taxon>Ecdysozoa</taxon>
        <taxon>Nematoda</taxon>
        <taxon>Chromadorea</taxon>
        <taxon>Rhabditida</taxon>
        <taxon>Rhabditina</taxon>
        <taxon>Rhabditomorpha</taxon>
        <taxon>Strongyloidea</taxon>
        <taxon>Metastrongylidae</taxon>
        <taxon>Parelaphostrongylus</taxon>
    </lineage>
</organism>
<protein>
    <recommendedName>
        <fullName evidence="4">Lipoprotein</fullName>
    </recommendedName>
</protein>
<name>A0AAD5R4P8_PARTN</name>
<comment type="caution">
    <text evidence="2">The sequence shown here is derived from an EMBL/GenBank/DDBJ whole genome shotgun (WGS) entry which is preliminary data.</text>
</comment>
<evidence type="ECO:0000313" key="2">
    <source>
        <dbReference type="EMBL" id="KAJ1369348.1"/>
    </source>
</evidence>
<keyword evidence="1" id="KW-0732">Signal</keyword>
<evidence type="ECO:0000256" key="1">
    <source>
        <dbReference type="SAM" id="SignalP"/>
    </source>
</evidence>
<evidence type="ECO:0000313" key="3">
    <source>
        <dbReference type="Proteomes" id="UP001196413"/>
    </source>
</evidence>
<reference evidence="2" key="1">
    <citation type="submission" date="2021-06" db="EMBL/GenBank/DDBJ databases">
        <title>Parelaphostrongylus tenuis whole genome reference sequence.</title>
        <authorList>
            <person name="Garwood T.J."/>
            <person name="Larsen P.A."/>
            <person name="Fountain-Jones N.M."/>
            <person name="Garbe J.R."/>
            <person name="Macchietto M.G."/>
            <person name="Kania S.A."/>
            <person name="Gerhold R.W."/>
            <person name="Richards J.E."/>
            <person name="Wolf T.M."/>
        </authorList>
    </citation>
    <scope>NUCLEOTIDE SEQUENCE</scope>
    <source>
        <strain evidence="2">MNPRO001-30</strain>
        <tissue evidence="2">Meninges</tissue>
    </source>
</reference>
<gene>
    <name evidence="2" type="ORF">KIN20_030785</name>
</gene>
<dbReference type="AlphaFoldDB" id="A0AAD5R4P8"/>
<feature type="chain" id="PRO_5041910474" description="Lipoprotein" evidence="1">
    <location>
        <begin position="24"/>
        <end position="136"/>
    </location>
</feature>